<protein>
    <submittedName>
        <fullName evidence="1">Uncharacterized protein</fullName>
    </submittedName>
</protein>
<keyword evidence="2" id="KW-1185">Reference proteome</keyword>
<sequence length="224" mass="25718">MGFVVYRGVKSVAGFCDGKEELLQREPKADNQASSSKSKSITPFTVLKPVSIEDTPLLQHHNPIFDIQDSSNHKKFEAPNTMAEEGEYPNTQKLLNSMVASQIQLKDGMNLMVQQFQNMKSNQEENNVDHNLPTMENEKKINERIQKMEKIIKRARKMEDLLDYQSLSLFPNVRLPPKFNMPALDKFDETGCLKSHLKMYMRAMQPLGATEELLAPKHSYWSRS</sequence>
<comment type="caution">
    <text evidence="1">The sequence shown here is derived from an EMBL/GenBank/DDBJ whole genome shotgun (WGS) entry which is preliminary data.</text>
</comment>
<name>A0AAW2BEC4_9ROSI</name>
<gene>
    <name evidence="1" type="ORF">SO802_033890</name>
</gene>
<evidence type="ECO:0000313" key="1">
    <source>
        <dbReference type="EMBL" id="KAK9984365.1"/>
    </source>
</evidence>
<evidence type="ECO:0000313" key="2">
    <source>
        <dbReference type="Proteomes" id="UP001459277"/>
    </source>
</evidence>
<dbReference type="AlphaFoldDB" id="A0AAW2BEC4"/>
<dbReference type="Proteomes" id="UP001459277">
    <property type="component" value="Unassembled WGS sequence"/>
</dbReference>
<reference evidence="1 2" key="1">
    <citation type="submission" date="2024-01" db="EMBL/GenBank/DDBJ databases">
        <title>A telomere-to-telomere, gap-free genome of sweet tea (Lithocarpus litseifolius).</title>
        <authorList>
            <person name="Zhou J."/>
        </authorList>
    </citation>
    <scope>NUCLEOTIDE SEQUENCE [LARGE SCALE GENOMIC DNA]</scope>
    <source>
        <strain evidence="1">Zhou-2022a</strain>
        <tissue evidence="1">Leaf</tissue>
    </source>
</reference>
<proteinExistence type="predicted"/>
<dbReference type="EMBL" id="JAZDWU010000012">
    <property type="protein sequence ID" value="KAK9984365.1"/>
    <property type="molecule type" value="Genomic_DNA"/>
</dbReference>
<accession>A0AAW2BEC4</accession>
<organism evidence="1 2">
    <name type="scientific">Lithocarpus litseifolius</name>
    <dbReference type="NCBI Taxonomy" id="425828"/>
    <lineage>
        <taxon>Eukaryota</taxon>
        <taxon>Viridiplantae</taxon>
        <taxon>Streptophyta</taxon>
        <taxon>Embryophyta</taxon>
        <taxon>Tracheophyta</taxon>
        <taxon>Spermatophyta</taxon>
        <taxon>Magnoliopsida</taxon>
        <taxon>eudicotyledons</taxon>
        <taxon>Gunneridae</taxon>
        <taxon>Pentapetalae</taxon>
        <taxon>rosids</taxon>
        <taxon>fabids</taxon>
        <taxon>Fagales</taxon>
        <taxon>Fagaceae</taxon>
        <taxon>Lithocarpus</taxon>
    </lineage>
</organism>